<protein>
    <recommendedName>
        <fullName evidence="3">DNA-binding protein</fullName>
    </recommendedName>
</protein>
<gene>
    <name evidence="1" type="ORF">CRV06_08575</name>
</gene>
<dbReference type="Proteomes" id="UP000290191">
    <property type="component" value="Unassembled WGS sequence"/>
</dbReference>
<comment type="caution">
    <text evidence="1">The sequence shown here is derived from an EMBL/GenBank/DDBJ whole genome shotgun (WGS) entry which is preliminary data.</text>
</comment>
<dbReference type="RefSeq" id="WP_129082146.1">
    <property type="nucleotide sequence ID" value="NZ_CP041070.1"/>
</dbReference>
<dbReference type="EMBL" id="PDKO01000006">
    <property type="protein sequence ID" value="RXJ62879.1"/>
    <property type="molecule type" value="Genomic_DNA"/>
</dbReference>
<evidence type="ECO:0008006" key="3">
    <source>
        <dbReference type="Google" id="ProtNLM"/>
    </source>
</evidence>
<evidence type="ECO:0000313" key="2">
    <source>
        <dbReference type="Proteomes" id="UP000290191"/>
    </source>
</evidence>
<name>A0A4Q0Y2J1_9BACT</name>
<dbReference type="AlphaFoldDB" id="A0A4Q0Y2J1"/>
<sequence>MSANDRFLQIEEVAKIMGIGKTKANELVDDTDFIKPIIIDGFARRLFSHLELQEWMKARREDRNKNKDTLK</sequence>
<accession>A0A4Q0Y2J1</accession>
<organism evidence="1 2">
    <name type="scientific">Halarcobacter anaerophilus</name>
    <dbReference type="NCBI Taxonomy" id="877500"/>
    <lineage>
        <taxon>Bacteria</taxon>
        <taxon>Pseudomonadati</taxon>
        <taxon>Campylobacterota</taxon>
        <taxon>Epsilonproteobacteria</taxon>
        <taxon>Campylobacterales</taxon>
        <taxon>Arcobacteraceae</taxon>
        <taxon>Halarcobacter</taxon>
    </lineage>
</organism>
<evidence type="ECO:0000313" key="1">
    <source>
        <dbReference type="EMBL" id="RXJ62879.1"/>
    </source>
</evidence>
<reference evidence="1 2" key="1">
    <citation type="submission" date="2017-10" db="EMBL/GenBank/DDBJ databases">
        <title>Genomics of the genus Arcobacter.</title>
        <authorList>
            <person name="Perez-Cataluna A."/>
            <person name="Figueras M.J."/>
        </authorList>
    </citation>
    <scope>NUCLEOTIDE SEQUENCE [LARGE SCALE GENOMIC DNA]</scope>
    <source>
        <strain evidence="1 2">DSM 24636</strain>
    </source>
</reference>
<proteinExistence type="predicted"/>
<dbReference type="OrthoDB" id="5348545at2"/>
<keyword evidence="2" id="KW-1185">Reference proteome</keyword>